<dbReference type="GO" id="GO:0006883">
    <property type="term" value="P:intracellular sodium ion homeostasis"/>
    <property type="evidence" value="ECO:0007669"/>
    <property type="project" value="TreeGrafter"/>
</dbReference>
<dbReference type="SMART" id="SM00831">
    <property type="entry name" value="Cation_ATPase_N"/>
    <property type="match status" value="1"/>
</dbReference>
<dbReference type="GO" id="GO:0030007">
    <property type="term" value="P:intracellular potassium ion homeostasis"/>
    <property type="evidence" value="ECO:0007669"/>
    <property type="project" value="TreeGrafter"/>
</dbReference>
<dbReference type="Pfam" id="PF08282">
    <property type="entry name" value="Hydrolase_3"/>
    <property type="match status" value="1"/>
</dbReference>
<dbReference type="GO" id="GO:1902600">
    <property type="term" value="P:proton transmembrane transport"/>
    <property type="evidence" value="ECO:0007669"/>
    <property type="project" value="TreeGrafter"/>
</dbReference>
<evidence type="ECO:0000256" key="6">
    <source>
        <dbReference type="ARBA" id="ARBA00022967"/>
    </source>
</evidence>
<evidence type="ECO:0000256" key="2">
    <source>
        <dbReference type="ARBA" id="ARBA00022475"/>
    </source>
</evidence>
<proteinExistence type="predicted"/>
<reference evidence="11" key="1">
    <citation type="submission" date="2020-12" db="EMBL/GenBank/DDBJ databases">
        <title>Metabolic potential, ecology and presence of endohyphal bacteria is reflected in genomic diversity of Mucoromycotina.</title>
        <authorList>
            <person name="Muszewska A."/>
            <person name="Okrasinska A."/>
            <person name="Steczkiewicz K."/>
            <person name="Drgas O."/>
            <person name="Orlowska M."/>
            <person name="Perlinska-Lenart U."/>
            <person name="Aleksandrzak-Piekarczyk T."/>
            <person name="Szatraj K."/>
            <person name="Zielenkiewicz U."/>
            <person name="Pilsyk S."/>
            <person name="Malc E."/>
            <person name="Mieczkowski P."/>
            <person name="Kruszewska J.S."/>
            <person name="Biernat P."/>
            <person name="Pawlowska J."/>
        </authorList>
    </citation>
    <scope>NUCLEOTIDE SEQUENCE</scope>
    <source>
        <strain evidence="11">WA0000051536</strain>
    </source>
</reference>
<keyword evidence="5" id="KW-0067">ATP-binding</keyword>
<keyword evidence="3 9" id="KW-0812">Transmembrane</keyword>
<dbReference type="Pfam" id="PF00690">
    <property type="entry name" value="Cation_ATPase_N"/>
    <property type="match status" value="1"/>
</dbReference>
<keyword evidence="4" id="KW-0547">Nucleotide-binding</keyword>
<dbReference type="Pfam" id="PF00689">
    <property type="entry name" value="Cation_ATPase_C"/>
    <property type="match status" value="1"/>
</dbReference>
<feature type="transmembrane region" description="Helical" evidence="9">
    <location>
        <begin position="379"/>
        <end position="402"/>
    </location>
</feature>
<dbReference type="PROSITE" id="PS00154">
    <property type="entry name" value="ATPASE_E1_E2"/>
    <property type="match status" value="1"/>
</dbReference>
<feature type="domain" description="Cation-transporting P-type ATPase N-terminal" evidence="10">
    <location>
        <begin position="92"/>
        <end position="165"/>
    </location>
</feature>
<dbReference type="InterPro" id="IPR036412">
    <property type="entry name" value="HAD-like_sf"/>
</dbReference>
<feature type="transmembrane region" description="Helical" evidence="9">
    <location>
        <begin position="1028"/>
        <end position="1049"/>
    </location>
</feature>
<dbReference type="NCBIfam" id="TIGR01494">
    <property type="entry name" value="ATPase_P-type"/>
    <property type="match status" value="2"/>
</dbReference>
<sequence length="1098" mass="121432">MADPFTEKQDLEGQTETSRAIRFDEENDQMMSRPHDQALKRRNSASSLHIIAYRTLSITISEHEAKRSVATSEKRGLFGKKTGAVEEIASTIFHKLSADEVIQQLSTSEKIGLEPEQVSKRLSRDGKNKISPPPSNWGRKLFSYFFGGFCSLLWFASIICWVSWKPLGDPNPAPVNLALAVILMFVIFLQAIFNAWQDWSTNKVMNGINNMLPTHTLVLRSGQQSTIDATNLVRGDIVYIKMGNKIPADCRLIQVSDDLRFDRSILTGESEAIAGSVETTDPNFLETHNIAMMGTHCVNGSAIGVVIATGDNTMMGKIARLSATSSNQRTLLQVEILRFVLIIAGLSISVGIICLITWAAWLRVDYPGYLTLPNALIDVISVIVAFVPEGMPVAVTLCLTLIANRMAKSNVLCKVLTTVETLGSVNVICCDKTGTITCNKMFASDAAITDQEFTARGCVDIANDHSQSPYQYAVQQLHIATSLCTNATFDASTIEYPVPQRKINGDATDSAVLVFAENIKETKDIKSGNEKIFEVPFNSKNKWMMTLSRPKSESMAKSIDSELTTNDYVLYTKGAPDVLFSRCSYIMLPDGSVDVFSEERKQQIVDIQTKWAHEGKRVLAVTKRIIKHSELASNATPGTNHFGKYVADMNQSLTIVGLLAIVDPPREESAHTIEVCRRAGIRFYMVTGDFPATAAAIARQVGIFSRQTNNNIADIDPAKEIKSVPQFDPDDPDNFGSLLLTGSDIQTLNDTMWEQVCQYQEIVFARTSPEQKLFIVKELKKRDNIVAMTGDGVNDAPSLKAANVGVAMGGGSDVATEAADIVLLDKFSSITVAIENGRLVFDNLKKVILYLLPAGSWSELWPVLVNIFLGSPQTLSSFLMIVICVLTDLLPSLALMMEKSEADLLTRKPRAPKKDRLVNLKLLTQAYLITGIMEMLSSMIMFYIYLNEQGIPFNKVMLSFSLYNSPDGYMGLDASAIIQITNVGQSIYFVNLVFPIKDRSNKAMDFYCRTRTRSILQANPLWGPNKNLYLFAAFCGSLCIALIILYVPVFNTVLGTSPIPVKYWFIPFGWGSAILLVDETRKLIVRSYPGSFIARMAW</sequence>
<dbReference type="GO" id="GO:0005886">
    <property type="term" value="C:plasma membrane"/>
    <property type="evidence" value="ECO:0007669"/>
    <property type="project" value="UniProtKB-SubCell"/>
</dbReference>
<feature type="transmembrane region" description="Helical" evidence="9">
    <location>
        <begin position="176"/>
        <end position="196"/>
    </location>
</feature>
<evidence type="ECO:0000256" key="3">
    <source>
        <dbReference type="ARBA" id="ARBA00022692"/>
    </source>
</evidence>
<evidence type="ECO:0000256" key="9">
    <source>
        <dbReference type="SAM" id="Phobius"/>
    </source>
</evidence>
<evidence type="ECO:0000313" key="12">
    <source>
        <dbReference type="Proteomes" id="UP000612746"/>
    </source>
</evidence>
<accession>A0A8H7Q8K9</accession>
<dbReference type="SUPFAM" id="SSF81660">
    <property type="entry name" value="Metal cation-transporting ATPase, ATP-binding domain N"/>
    <property type="match status" value="1"/>
</dbReference>
<dbReference type="SUPFAM" id="SSF81653">
    <property type="entry name" value="Calcium ATPase, transduction domain A"/>
    <property type="match status" value="1"/>
</dbReference>
<feature type="transmembrane region" description="Helical" evidence="9">
    <location>
        <begin position="336"/>
        <end position="359"/>
    </location>
</feature>
<evidence type="ECO:0000256" key="1">
    <source>
        <dbReference type="ARBA" id="ARBA00004651"/>
    </source>
</evidence>
<feature type="transmembrane region" description="Helical" evidence="9">
    <location>
        <begin position="1061"/>
        <end position="1077"/>
    </location>
</feature>
<keyword evidence="7 9" id="KW-1133">Transmembrane helix</keyword>
<comment type="caution">
    <text evidence="11">The sequence shown here is derived from an EMBL/GenBank/DDBJ whole genome shotgun (WGS) entry which is preliminary data.</text>
</comment>
<dbReference type="SUPFAM" id="SSF56784">
    <property type="entry name" value="HAD-like"/>
    <property type="match status" value="1"/>
</dbReference>
<comment type="subcellular location">
    <subcellularLocation>
        <location evidence="1">Cell membrane</location>
        <topology evidence="1">Multi-pass membrane protein</topology>
    </subcellularLocation>
</comment>
<feature type="transmembrane region" description="Helical" evidence="9">
    <location>
        <begin position="141"/>
        <end position="164"/>
    </location>
</feature>
<dbReference type="GO" id="GO:0036376">
    <property type="term" value="P:sodium ion export across plasma membrane"/>
    <property type="evidence" value="ECO:0007669"/>
    <property type="project" value="TreeGrafter"/>
</dbReference>
<dbReference type="GO" id="GO:0005391">
    <property type="term" value="F:P-type sodium:potassium-exchanging transporter activity"/>
    <property type="evidence" value="ECO:0007669"/>
    <property type="project" value="TreeGrafter"/>
</dbReference>
<dbReference type="InterPro" id="IPR050510">
    <property type="entry name" value="Cation_transp_ATPase_P-type"/>
</dbReference>
<dbReference type="OrthoDB" id="158672at2759"/>
<evidence type="ECO:0000259" key="10">
    <source>
        <dbReference type="SMART" id="SM00831"/>
    </source>
</evidence>
<dbReference type="InterPro" id="IPR059000">
    <property type="entry name" value="ATPase_P-type_domA"/>
</dbReference>
<dbReference type="GO" id="GO:1990573">
    <property type="term" value="P:potassium ion import across plasma membrane"/>
    <property type="evidence" value="ECO:0007669"/>
    <property type="project" value="TreeGrafter"/>
</dbReference>
<dbReference type="SFLD" id="SFLDF00027">
    <property type="entry name" value="p-type_atpase"/>
    <property type="match status" value="1"/>
</dbReference>
<dbReference type="InterPro" id="IPR044492">
    <property type="entry name" value="P_typ_ATPase_HD_dom"/>
</dbReference>
<dbReference type="InterPro" id="IPR023214">
    <property type="entry name" value="HAD_sf"/>
</dbReference>
<organism evidence="11 12">
    <name type="scientific">Umbelopsis vinacea</name>
    <dbReference type="NCBI Taxonomy" id="44442"/>
    <lineage>
        <taxon>Eukaryota</taxon>
        <taxon>Fungi</taxon>
        <taxon>Fungi incertae sedis</taxon>
        <taxon>Mucoromycota</taxon>
        <taxon>Mucoromycotina</taxon>
        <taxon>Umbelopsidomycetes</taxon>
        <taxon>Umbelopsidales</taxon>
        <taxon>Umbelopsidaceae</taxon>
        <taxon>Umbelopsis</taxon>
    </lineage>
</organism>
<dbReference type="Pfam" id="PF13246">
    <property type="entry name" value="Cation_ATPase"/>
    <property type="match status" value="1"/>
</dbReference>
<dbReference type="PRINTS" id="PR00121">
    <property type="entry name" value="NAKATPASE"/>
</dbReference>
<dbReference type="GO" id="GO:0005524">
    <property type="term" value="F:ATP binding"/>
    <property type="evidence" value="ECO:0007669"/>
    <property type="project" value="UniProtKB-KW"/>
</dbReference>
<dbReference type="SUPFAM" id="SSF81665">
    <property type="entry name" value="Calcium ATPase, transmembrane domain M"/>
    <property type="match status" value="1"/>
</dbReference>
<dbReference type="Pfam" id="PF00122">
    <property type="entry name" value="E1-E2_ATPase"/>
    <property type="match status" value="1"/>
</dbReference>
<name>A0A8H7Q8K9_9FUNG</name>
<feature type="transmembrane region" description="Helical" evidence="9">
    <location>
        <begin position="976"/>
        <end position="994"/>
    </location>
</feature>
<dbReference type="Gene3D" id="1.20.1110.10">
    <property type="entry name" value="Calcium-transporting ATPase, transmembrane domain"/>
    <property type="match status" value="1"/>
</dbReference>
<feature type="transmembrane region" description="Helical" evidence="9">
    <location>
        <begin position="918"/>
        <end position="946"/>
    </location>
</feature>
<dbReference type="FunFam" id="3.40.50.1000:FF:000083">
    <property type="entry name" value="Sodium/potassium-transporting ATPase subunit alpha"/>
    <property type="match status" value="1"/>
</dbReference>
<dbReference type="InterPro" id="IPR023298">
    <property type="entry name" value="ATPase_P-typ_TM_dom_sf"/>
</dbReference>
<dbReference type="SFLD" id="SFLDS00003">
    <property type="entry name" value="Haloacid_Dehalogenase"/>
    <property type="match status" value="1"/>
</dbReference>
<dbReference type="InterPro" id="IPR023299">
    <property type="entry name" value="ATPase_P-typ_cyto_dom_N"/>
</dbReference>
<dbReference type="GO" id="GO:0016887">
    <property type="term" value="F:ATP hydrolysis activity"/>
    <property type="evidence" value="ECO:0007669"/>
    <property type="project" value="InterPro"/>
</dbReference>
<dbReference type="Gene3D" id="2.70.150.10">
    <property type="entry name" value="Calcium-transporting ATPase, cytoplasmic transduction domain A"/>
    <property type="match status" value="1"/>
</dbReference>
<keyword evidence="2" id="KW-1003">Cell membrane</keyword>
<feature type="transmembrane region" description="Helical" evidence="9">
    <location>
        <begin position="875"/>
        <end position="897"/>
    </location>
</feature>
<dbReference type="InterPro" id="IPR006068">
    <property type="entry name" value="ATPase_P-typ_cation-transptr_C"/>
</dbReference>
<dbReference type="InterPro" id="IPR008250">
    <property type="entry name" value="ATPase_P-typ_transduc_dom_A_sf"/>
</dbReference>
<dbReference type="AlphaFoldDB" id="A0A8H7Q8K9"/>
<dbReference type="Proteomes" id="UP000612746">
    <property type="component" value="Unassembled WGS sequence"/>
</dbReference>
<dbReference type="PANTHER" id="PTHR43294:SF21">
    <property type="entry name" value="CATION TRANSPORTING ATPASE"/>
    <property type="match status" value="1"/>
</dbReference>
<dbReference type="SFLD" id="SFLDG00002">
    <property type="entry name" value="C1.7:_P-type_atpase_like"/>
    <property type="match status" value="1"/>
</dbReference>
<protein>
    <recommendedName>
        <fullName evidence="10">Cation-transporting P-type ATPase N-terminal domain-containing protein</fullName>
    </recommendedName>
</protein>
<dbReference type="Gene3D" id="3.40.1110.10">
    <property type="entry name" value="Calcium-transporting ATPase, cytoplasmic domain N"/>
    <property type="match status" value="1"/>
</dbReference>
<gene>
    <name evidence="11" type="ORF">INT44_005006</name>
</gene>
<evidence type="ECO:0000256" key="8">
    <source>
        <dbReference type="ARBA" id="ARBA00023136"/>
    </source>
</evidence>
<dbReference type="InterPro" id="IPR001757">
    <property type="entry name" value="P_typ_ATPase"/>
</dbReference>
<evidence type="ECO:0000256" key="5">
    <source>
        <dbReference type="ARBA" id="ARBA00022840"/>
    </source>
</evidence>
<evidence type="ECO:0000256" key="7">
    <source>
        <dbReference type="ARBA" id="ARBA00022989"/>
    </source>
</evidence>
<dbReference type="EMBL" id="JAEPRA010000003">
    <property type="protein sequence ID" value="KAG2187320.1"/>
    <property type="molecule type" value="Genomic_DNA"/>
</dbReference>
<keyword evidence="8 9" id="KW-0472">Membrane</keyword>
<feature type="transmembrane region" description="Helical" evidence="9">
    <location>
        <begin position="847"/>
        <end position="869"/>
    </location>
</feature>
<dbReference type="Gene3D" id="3.40.50.1000">
    <property type="entry name" value="HAD superfamily/HAD-like"/>
    <property type="match status" value="1"/>
</dbReference>
<dbReference type="InterPro" id="IPR004014">
    <property type="entry name" value="ATPase_P-typ_cation-transptr_N"/>
</dbReference>
<evidence type="ECO:0000313" key="11">
    <source>
        <dbReference type="EMBL" id="KAG2187320.1"/>
    </source>
</evidence>
<keyword evidence="12" id="KW-1185">Reference proteome</keyword>
<dbReference type="InterPro" id="IPR018303">
    <property type="entry name" value="ATPase_P-typ_P_site"/>
</dbReference>
<keyword evidence="6" id="KW-1278">Translocase</keyword>
<dbReference type="PANTHER" id="PTHR43294">
    <property type="entry name" value="SODIUM/POTASSIUM-TRANSPORTING ATPASE SUBUNIT ALPHA"/>
    <property type="match status" value="1"/>
</dbReference>
<evidence type="ECO:0000256" key="4">
    <source>
        <dbReference type="ARBA" id="ARBA00022741"/>
    </source>
</evidence>
<dbReference type="PRINTS" id="PR00119">
    <property type="entry name" value="CATATPASE"/>
</dbReference>